<evidence type="ECO:0000256" key="1">
    <source>
        <dbReference type="ARBA" id="ARBA00023115"/>
    </source>
</evidence>
<dbReference type="EMBL" id="SAWY01000020">
    <property type="protein sequence ID" value="TPH15139.1"/>
    <property type="molecule type" value="Genomic_DNA"/>
</dbReference>
<keyword evidence="1" id="KW-0620">Polyamine biosynthesis</keyword>
<dbReference type="RefSeq" id="WP_140603303.1">
    <property type="nucleotide sequence ID" value="NZ_SAWY01000020.1"/>
</dbReference>
<proteinExistence type="predicted"/>
<accession>A0A502KXG9</accession>
<dbReference type="AlphaFoldDB" id="A0A502KXG9"/>
<dbReference type="InterPro" id="IPR029063">
    <property type="entry name" value="SAM-dependent_MTases_sf"/>
</dbReference>
<dbReference type="SUPFAM" id="SSF53335">
    <property type="entry name" value="S-adenosyl-L-methionine-dependent methyltransferases"/>
    <property type="match status" value="1"/>
</dbReference>
<evidence type="ECO:0000313" key="2">
    <source>
        <dbReference type="EMBL" id="TPH15139.1"/>
    </source>
</evidence>
<dbReference type="Proteomes" id="UP000315303">
    <property type="component" value="Unassembled WGS sequence"/>
</dbReference>
<dbReference type="PANTHER" id="PTHR43317:SF1">
    <property type="entry name" value="THERMOSPERMINE SYNTHASE ACAULIS5"/>
    <property type="match status" value="1"/>
</dbReference>
<dbReference type="PANTHER" id="PTHR43317">
    <property type="entry name" value="THERMOSPERMINE SYNTHASE ACAULIS5"/>
    <property type="match status" value="1"/>
</dbReference>
<sequence>MQLEKHLAQGHLVYLSQADDAISVSENAYFRWMSFSNVVQSVMHKRKPWQLTLPHQTALLLPLLFYRPSHILQLGLGGGNLDRYLTHLSTDISLTSVEMSTKVIECFNQYFNPENAKIDIVNSDGLQWLKTQDEEFFDWIICDIYKDDSLPFSNTIEQLEQITSKIHKYACASINLPDISDDEVNLALTVLQQLLPEHQLVYFHIPNYLNIVIHLCPAHWQVDSLVKKNKQSYLPKKVYKRWRKFWFHGNQVS</sequence>
<protein>
    <recommendedName>
        <fullName evidence="4">Methyltransferase domain-containing protein</fullName>
    </recommendedName>
</protein>
<dbReference type="Pfam" id="PF01564">
    <property type="entry name" value="Spermine_synth"/>
    <property type="match status" value="1"/>
</dbReference>
<organism evidence="2 3">
    <name type="scientific">Litorilituus lipolyticus</name>
    <dbReference type="NCBI Taxonomy" id="2491017"/>
    <lineage>
        <taxon>Bacteria</taxon>
        <taxon>Pseudomonadati</taxon>
        <taxon>Pseudomonadota</taxon>
        <taxon>Gammaproteobacteria</taxon>
        <taxon>Alteromonadales</taxon>
        <taxon>Colwelliaceae</taxon>
        <taxon>Litorilituus</taxon>
    </lineage>
</organism>
<dbReference type="Gene3D" id="3.40.50.150">
    <property type="entry name" value="Vaccinia Virus protein VP39"/>
    <property type="match status" value="1"/>
</dbReference>
<dbReference type="GO" id="GO:0006596">
    <property type="term" value="P:polyamine biosynthetic process"/>
    <property type="evidence" value="ECO:0007669"/>
    <property type="project" value="UniProtKB-KW"/>
</dbReference>
<evidence type="ECO:0008006" key="4">
    <source>
        <dbReference type="Google" id="ProtNLM"/>
    </source>
</evidence>
<reference evidence="2 3" key="1">
    <citation type="submission" date="2019-01" db="EMBL/GenBank/DDBJ databases">
        <title>Litorilituus lipolytica sp. nov., isolated from intertidal sand of the Yellow Sea in China.</title>
        <authorList>
            <person name="Liu A."/>
        </authorList>
    </citation>
    <scope>NUCLEOTIDE SEQUENCE [LARGE SCALE GENOMIC DNA]</scope>
    <source>
        <strain evidence="2 3">RZ04</strain>
    </source>
</reference>
<keyword evidence="3" id="KW-1185">Reference proteome</keyword>
<name>A0A502KXG9_9GAMM</name>
<gene>
    <name evidence="2" type="ORF">EPA86_09990</name>
</gene>
<comment type="caution">
    <text evidence="2">The sequence shown here is derived from an EMBL/GenBank/DDBJ whole genome shotgun (WGS) entry which is preliminary data.</text>
</comment>
<dbReference type="OrthoDB" id="5763385at2"/>
<evidence type="ECO:0000313" key="3">
    <source>
        <dbReference type="Proteomes" id="UP000315303"/>
    </source>
</evidence>